<dbReference type="Gene3D" id="3.30.300.30">
    <property type="match status" value="3"/>
</dbReference>
<dbReference type="SUPFAM" id="SSF53474">
    <property type="entry name" value="alpha/beta-Hydrolases"/>
    <property type="match status" value="1"/>
</dbReference>
<dbReference type="InterPro" id="IPR042099">
    <property type="entry name" value="ANL_N_sf"/>
</dbReference>
<dbReference type="InterPro" id="IPR023213">
    <property type="entry name" value="CAT-like_dom_sf"/>
</dbReference>
<keyword evidence="2" id="KW-0596">Phosphopantetheine</keyword>
<dbReference type="Pfam" id="PF00550">
    <property type="entry name" value="PP-binding"/>
    <property type="match status" value="3"/>
</dbReference>
<dbReference type="CDD" id="cd05930">
    <property type="entry name" value="A_NRPS"/>
    <property type="match status" value="1"/>
</dbReference>
<dbReference type="PANTHER" id="PTHR45527:SF1">
    <property type="entry name" value="FATTY ACID SYNTHASE"/>
    <property type="match status" value="1"/>
</dbReference>
<dbReference type="Pfam" id="PF13193">
    <property type="entry name" value="AMP-binding_C"/>
    <property type="match status" value="3"/>
</dbReference>
<dbReference type="InterPro" id="IPR006162">
    <property type="entry name" value="Ppantetheine_attach_site"/>
</dbReference>
<feature type="domain" description="Carrier" evidence="4">
    <location>
        <begin position="1833"/>
        <end position="1908"/>
    </location>
</feature>
<comment type="cofactor">
    <cofactor evidence="1">
        <name>pantetheine 4'-phosphate</name>
        <dbReference type="ChEBI" id="CHEBI:47942"/>
    </cofactor>
</comment>
<dbReference type="Gene3D" id="1.10.1200.10">
    <property type="entry name" value="ACP-like"/>
    <property type="match status" value="2"/>
</dbReference>
<dbReference type="GO" id="GO:0031177">
    <property type="term" value="F:phosphopantetheine binding"/>
    <property type="evidence" value="ECO:0007669"/>
    <property type="project" value="InterPro"/>
</dbReference>
<dbReference type="NCBIfam" id="TIGR01733">
    <property type="entry name" value="AA-adenyl-dom"/>
    <property type="match status" value="3"/>
</dbReference>
<dbReference type="Proteomes" id="UP000077519">
    <property type="component" value="Unassembled WGS sequence"/>
</dbReference>
<dbReference type="Gene3D" id="3.30.559.10">
    <property type="entry name" value="Chloramphenicol acetyltransferase-like domain"/>
    <property type="match status" value="3"/>
</dbReference>
<dbReference type="InterPro" id="IPR009081">
    <property type="entry name" value="PP-bd_ACP"/>
</dbReference>
<name>A0A177YHT5_9NOCA</name>
<protein>
    <recommendedName>
        <fullName evidence="4">Carrier domain-containing protein</fullName>
    </recommendedName>
</protein>
<dbReference type="PANTHER" id="PTHR45527">
    <property type="entry name" value="NONRIBOSOMAL PEPTIDE SYNTHETASE"/>
    <property type="match status" value="1"/>
</dbReference>
<dbReference type="UniPathway" id="UPA00011"/>
<dbReference type="NCBIfam" id="NF003417">
    <property type="entry name" value="PRK04813.1"/>
    <property type="match status" value="3"/>
</dbReference>
<organism evidence="5 6">
    <name type="scientific">Rhodococcoides kyotonense</name>
    <dbReference type="NCBI Taxonomy" id="398843"/>
    <lineage>
        <taxon>Bacteria</taxon>
        <taxon>Bacillati</taxon>
        <taxon>Actinomycetota</taxon>
        <taxon>Actinomycetes</taxon>
        <taxon>Mycobacteriales</taxon>
        <taxon>Nocardiaceae</taxon>
        <taxon>Rhodococcoides</taxon>
    </lineage>
</organism>
<dbReference type="InterPro" id="IPR000873">
    <property type="entry name" value="AMP-dep_synth/lig_dom"/>
</dbReference>
<dbReference type="SUPFAM" id="SSF47336">
    <property type="entry name" value="ACP-like"/>
    <property type="match status" value="3"/>
</dbReference>
<dbReference type="SMART" id="SM00823">
    <property type="entry name" value="PKS_PP"/>
    <property type="match status" value="3"/>
</dbReference>
<accession>A0A177YHT5</accession>
<dbReference type="InterPro" id="IPR020806">
    <property type="entry name" value="PKS_PP-bd"/>
</dbReference>
<sequence>MSPAQADIYLAQTVDPHVPFTIAQYVDVVGGIDVPTLTRASYVTTRELESPIVSLFERDGFVYQQVDRHATYGLEYRDLTGEADPVGTALAYMESRCRQPVDMLHDRLMISELLQVGPRRWFWFSRVHHVVMDGLGAIALWERTAAVYAAMIDGAETPPTRGLPLRAIREHELAYENSTRFESDRTYWEGVLANRPERVWLAGRSAPVAGAAISVGATLKDTAAVRVPDVLAAFALYLARMMDTDDVVLSLPVSGRTTARLRASIGMLANVVPLRVAVPSTTTVGALRRRVELALSGALRHQRYDAGHSFGPTVNIMTFGNEIRLGDTVGDYHVLSSGPVDDIMVNVYPGLPGASTRVDLLGNPQLYDAAALTTHRDRFLAVLDAFVAANDGEAASAIALPPTDLGCVPAPVSPCTLPELLRGRSGDVALRYGETSYTYDRLSGEINRLAEQLAAAGARPEVRVAVAMARSDRSVVACSAVARAGASFVPVDPTDPRSVQMMRAADVRLGITDVQPMCDDIRWIAPGADAAPVTASVSVDNEAYVVHTSGTTGIPKGVSVTHRGLAALADAVVEQYRVDRTSRVLHLASPVFDASIQEMLMAFAAGATLVVAPRDVTSGRRLADLIAAERITHLITAPAVLATLAPEDLDGVTVFDVGGDVCPPALRDRFAPGHTMLDAYGPTEATVVATVSAPMHVDEPVVIGRPIPGVRALVLDRALRPVAAGGVGELYLGGDGIARGYDHRFGSTAATFVADPFTPGQRLYRTGDRVRTSAAGDVLEFLGRTDTQVQVNGRRVELGEIEACLVRHCSVRDAVVVVRGTSLVAFVVVDEDNDNDNDVTALDAHLRSALPHWMVPTTITVVDEIPLAPSGKPDRGALSNPDGDAQYDAPMSPTEIAVAEVFSSALGVDRIGRHHNLLDAGGDSLTASTVLARLGTSVTLAELFRHPTVASLAALLDERHAVPMTPLASVVVPDRVPLSAAQFRIWMAEQANESTVYALPVAVRLPDGQAQNAIAALRDVLARHDILRTCFPADEDGPHQVVVDPSQVLVDLPELDAESIEAGLNLCAATPFDLTVEVPLRATLLRTPDGDALAIVAHHIAVDGRSVEVVLRDFALAFRARGVGCSPEWEPLAVQYAHFASSHHAHVDVAPLDDAPSAYLPADGARASLHISRRPVDIAVNDVRRLAQNARVTPFMVVHSILAMTLARFSGLGRTVIGTPTSGRTHPDTVDMVGMFALTVPLVVQVDREATFVELLDQVGRSDLAALSDIRHAAPRIMLSYENQVDLPSDVVTGSKNVSEFDLGLVLTESENSIDGWLEYASDMYRRETVDAFVAAFQRTLGTVAADPTVVVGDIEWVVGDTAPSHARAGEGTLLDVFRSVDLDGTVAVTADEVERRSNRLARSLIGHGAGPETTVAISLERSADYIVAMWAVVKSGAAFMPVDPQYPAARRAQMLRGTSLGIGGSESDVTWVSEADAGACRDAAVTDADRRGPLRPDNAAYVVHTSGSTGTPKRVTVTHRAVHALARQAVPRYRVTSKSRVLQGYSLNFDAAVLEILLAFGSGATLVVAPPTLAGGVETAEYLRAHGVTHFLSTPALLATVPPVDTVTTVAVGGDVLPDNVVGQWSTGRTMLNAYGPTESTVVATLTEPLTTTATIGAPLDSVDALVLDGRLHPVPLGAIGELYLGGDGVARGYGDAAATAASFVAGAGGRRLYRTGDLVRRRPDGALDFVGRADAQVQLRGVRVELGDVEAALTSHPSLTRAVADVRDERLVAWVVGDAAVDARAWASSRLPASMVPAMIEFVDDIPVTANGKVDRAALMAPDVVATQQGSPRTLRESIVLGILSDVLGVDDLTVDADFFAHGGDSLTALRAVGRIGSTFAVEVSLRTLFDAPTARTLAAVLDTSSGRRVALPVLRHSPDGSTDLSAAERRIWLHNRLDRASSAYNLAFALALPRDVDTRALRRAIVDVLDRHEPLRTVYAPGPVVSVRAADDVVPDLALRVDDIDRIANAGFDLTVDAPVRVALVDSGREHVDLVVVAHHIAVDGASVAPLVRDVRVALDARFDGRSPELPYVAVDYADYRRWHREILDIVAPTQLAFWEQALQGLPDYLELPSGAPTAEGPATPADFTIDDATAVELRALARRLGATTFVVVHAAVALLLADLASTDDVAVGTPVSGRTSPLLDDLVGMFVGTVVLRTPIDRALTFEQFVADVRGRDLDAFAHADVPFDDVVEHLAPPRRGESHPFFQVLLSVSSQPVVDDLVVRPLPTGDTQFDLEIVLDDASMTGSIAFSPGRFDVDTVRMVASRLTALLRAVVREPTTELRRIDVLGTYGQLPAHTVGVSEFCTLTDVFDHAVSRWPDATAVVDGSDHLTYRELDARATGLSYALLQRGAGPGTVVVLALPRSIDHVVAVWAVARTGAAFLPVDPAHPTSRIADIVSEAAPVVGVSNEPICDGTHWLPPDSTSSPSAAVRPTPDDPAYVIYTSGSTGTPKGVRVAGRGIANLVASQRETFGVDDRSAVLQFASPGFDASVFEMLLAAGSGASLFVAPAVRAGRELADFMTTAGVTHVCLTPAVLAATDPAAAPTVTTVIMAGDVAGSELIRRWASGRSVFDAYGPTEATIMGTCSDDLAAGVDSGIGWPTRGFDALVLDPVLRQVPTGVVGELYLAGPALADGYVARPGLTASRFVPDLLGKPGARMYRTGDVVRWRAGSGGPYLEFLGRADTQVKIRGHRVEPAEVEAALLQHPAVDQAFVTGRQSDTGTVLDAYVTGDGTHAGLRTFLTRTLPPYLVPSTVTTVDALPTTLAGKIDVSRLPAPVLASSSTRTPSTELETIVCTAFADVLGIHPDNVDVDADFFDLGGHSLGAVQVSDALSGLLGREVPVAWMFVDRTVSAMADRLERSSNMQAQNMFDVLLPLTPGRDGIPVFCIHPAVGIAWSYAALAAHVDAPIYGLQRPGMAGDEIAPTSIDEYADRYADEIRAVCPHGPYVVLGWSLGGVIAHAVGTRLQKGGGEVTLVLVDAHLTEPENAEQFTAQDLGRHLGAEGHSFEAISRNLAATYPGAATVTSEHLRRMYEPVVAAPALVAANAPEKFSGDTIYLSARNSDGASQWHPFVDRPVRVRGLDVEHDEMLGPVGASVIGEELRAVSISQAAEGPGVGGDVHS</sequence>
<dbReference type="EMBL" id="LVHI01000012">
    <property type="protein sequence ID" value="OAK54991.1"/>
    <property type="molecule type" value="Genomic_DNA"/>
</dbReference>
<evidence type="ECO:0000256" key="2">
    <source>
        <dbReference type="ARBA" id="ARBA00022450"/>
    </source>
</evidence>
<dbReference type="InterPro" id="IPR036736">
    <property type="entry name" value="ACP-like_sf"/>
</dbReference>
<reference evidence="5 6" key="1">
    <citation type="submission" date="2016-03" db="EMBL/GenBank/DDBJ databases">
        <title>Genome sequence of Rhodococcus kyotonensis KB10.</title>
        <authorList>
            <person name="Jeong H."/>
            <person name="Hong C.E."/>
            <person name="Jo S.H."/>
            <person name="Park J.M."/>
        </authorList>
    </citation>
    <scope>NUCLEOTIDE SEQUENCE [LARGE SCALE GENOMIC DNA]</scope>
    <source>
        <strain evidence="5 6">KB10</strain>
    </source>
</reference>
<dbReference type="GO" id="GO:0044550">
    <property type="term" value="P:secondary metabolite biosynthetic process"/>
    <property type="evidence" value="ECO:0007669"/>
    <property type="project" value="TreeGrafter"/>
</dbReference>
<feature type="domain" description="Carrier" evidence="4">
    <location>
        <begin position="2831"/>
        <end position="2908"/>
    </location>
</feature>
<dbReference type="Pfam" id="PF00975">
    <property type="entry name" value="Thioesterase"/>
    <property type="match status" value="1"/>
</dbReference>
<dbReference type="InterPro" id="IPR010071">
    <property type="entry name" value="AA_adenyl_dom"/>
</dbReference>
<feature type="domain" description="Carrier" evidence="4">
    <location>
        <begin position="889"/>
        <end position="960"/>
    </location>
</feature>
<dbReference type="GO" id="GO:0008610">
    <property type="term" value="P:lipid biosynthetic process"/>
    <property type="evidence" value="ECO:0007669"/>
    <property type="project" value="UniProtKB-ARBA"/>
</dbReference>
<dbReference type="SUPFAM" id="SSF52777">
    <property type="entry name" value="CoA-dependent acyltransferases"/>
    <property type="match status" value="6"/>
</dbReference>
<dbReference type="PROSITE" id="PS00455">
    <property type="entry name" value="AMP_BINDING"/>
    <property type="match status" value="3"/>
</dbReference>
<dbReference type="Gene3D" id="3.40.50.1820">
    <property type="entry name" value="alpha/beta hydrolase"/>
    <property type="match status" value="1"/>
</dbReference>
<dbReference type="GO" id="GO:0005737">
    <property type="term" value="C:cytoplasm"/>
    <property type="evidence" value="ECO:0007669"/>
    <property type="project" value="TreeGrafter"/>
</dbReference>
<proteinExistence type="predicted"/>
<dbReference type="PROSITE" id="PS50075">
    <property type="entry name" value="CARRIER"/>
    <property type="match status" value="3"/>
</dbReference>
<evidence type="ECO:0000256" key="3">
    <source>
        <dbReference type="ARBA" id="ARBA00022553"/>
    </source>
</evidence>
<keyword evidence="3" id="KW-0597">Phosphoprotein</keyword>
<dbReference type="GO" id="GO:0003824">
    <property type="term" value="F:catalytic activity"/>
    <property type="evidence" value="ECO:0007669"/>
    <property type="project" value="InterPro"/>
</dbReference>
<gene>
    <name evidence="5" type="ORF">A3K89_05400</name>
</gene>
<evidence type="ECO:0000256" key="1">
    <source>
        <dbReference type="ARBA" id="ARBA00001957"/>
    </source>
</evidence>
<dbReference type="InterPro" id="IPR020845">
    <property type="entry name" value="AMP-binding_CS"/>
</dbReference>
<dbReference type="SMART" id="SM00824">
    <property type="entry name" value="PKS_TE"/>
    <property type="match status" value="1"/>
</dbReference>
<dbReference type="Gene3D" id="3.30.559.30">
    <property type="entry name" value="Nonribosomal peptide synthetase, condensation domain"/>
    <property type="match status" value="3"/>
</dbReference>
<dbReference type="SUPFAM" id="SSF56801">
    <property type="entry name" value="Acetyl-CoA synthetase-like"/>
    <property type="match status" value="3"/>
</dbReference>
<dbReference type="InterPro" id="IPR025110">
    <property type="entry name" value="AMP-bd_C"/>
</dbReference>
<keyword evidence="6" id="KW-1185">Reference proteome</keyword>
<dbReference type="InterPro" id="IPR029058">
    <property type="entry name" value="AB_hydrolase_fold"/>
</dbReference>
<dbReference type="Gene3D" id="3.40.50.12780">
    <property type="entry name" value="N-terminal domain of ligase-like"/>
    <property type="match status" value="3"/>
</dbReference>
<dbReference type="InterPro" id="IPR045851">
    <property type="entry name" value="AMP-bd_C_sf"/>
</dbReference>
<dbReference type="GO" id="GO:0043041">
    <property type="term" value="P:amino acid activation for nonribosomal peptide biosynthetic process"/>
    <property type="evidence" value="ECO:0007669"/>
    <property type="project" value="TreeGrafter"/>
</dbReference>
<dbReference type="Pfam" id="PF00501">
    <property type="entry name" value="AMP-binding"/>
    <property type="match status" value="3"/>
</dbReference>
<dbReference type="InterPro" id="IPR001242">
    <property type="entry name" value="Condensation_dom"/>
</dbReference>
<comment type="caution">
    <text evidence="5">The sequence shown here is derived from an EMBL/GenBank/DDBJ whole genome shotgun (WGS) entry which is preliminary data.</text>
</comment>
<evidence type="ECO:0000313" key="6">
    <source>
        <dbReference type="Proteomes" id="UP000077519"/>
    </source>
</evidence>
<evidence type="ECO:0000259" key="4">
    <source>
        <dbReference type="PROSITE" id="PS50075"/>
    </source>
</evidence>
<dbReference type="InterPro" id="IPR020802">
    <property type="entry name" value="TesA-like"/>
</dbReference>
<evidence type="ECO:0000313" key="5">
    <source>
        <dbReference type="EMBL" id="OAK54991.1"/>
    </source>
</evidence>
<dbReference type="PROSITE" id="PS00012">
    <property type="entry name" value="PHOSPHOPANTETHEINE"/>
    <property type="match status" value="1"/>
</dbReference>
<dbReference type="InterPro" id="IPR001031">
    <property type="entry name" value="Thioesterase"/>
</dbReference>
<dbReference type="Pfam" id="PF00668">
    <property type="entry name" value="Condensation"/>
    <property type="match status" value="3"/>
</dbReference>